<gene>
    <name evidence="6" type="ORF">GCM10008933_04370</name>
</gene>
<sequence>MEKKKYNISVEATLEVIGGKWKCVILCHLTHGKKRTSDLRRLMPSITQKMLTQQLRELEEDGIVNRLVYHQVPPKVEYELTEYGWSLKPILDSLCMWGETHIIKEYGDKFAVLEDNILNNKDIGLATEVDQSSKEKEPSYPKHKEGNATIGS</sequence>
<dbReference type="Proteomes" id="UP001500340">
    <property type="component" value="Unassembled WGS sequence"/>
</dbReference>
<evidence type="ECO:0000256" key="2">
    <source>
        <dbReference type="ARBA" id="ARBA00023125"/>
    </source>
</evidence>
<dbReference type="InterPro" id="IPR002577">
    <property type="entry name" value="HTH_HxlR"/>
</dbReference>
<dbReference type="Gene3D" id="1.10.10.10">
    <property type="entry name" value="Winged helix-like DNA-binding domain superfamily/Winged helix DNA-binding domain"/>
    <property type="match status" value="1"/>
</dbReference>
<organism evidence="6 7">
    <name type="scientific">Paenibacillus motobuensis</name>
    <dbReference type="NCBI Taxonomy" id="295324"/>
    <lineage>
        <taxon>Bacteria</taxon>
        <taxon>Bacillati</taxon>
        <taxon>Bacillota</taxon>
        <taxon>Bacilli</taxon>
        <taxon>Bacillales</taxon>
        <taxon>Paenibacillaceae</taxon>
        <taxon>Paenibacillus</taxon>
    </lineage>
</organism>
<proteinExistence type="predicted"/>
<reference evidence="6 7" key="1">
    <citation type="journal article" date="2019" name="Int. J. Syst. Evol. Microbiol.">
        <title>The Global Catalogue of Microorganisms (GCM) 10K type strain sequencing project: providing services to taxonomists for standard genome sequencing and annotation.</title>
        <authorList>
            <consortium name="The Broad Institute Genomics Platform"/>
            <consortium name="The Broad Institute Genome Sequencing Center for Infectious Disease"/>
            <person name="Wu L."/>
            <person name="Ma J."/>
        </authorList>
    </citation>
    <scope>NUCLEOTIDE SEQUENCE [LARGE SCALE GENOMIC DNA]</scope>
    <source>
        <strain evidence="6 7">JCM 12774</strain>
    </source>
</reference>
<dbReference type="InterPro" id="IPR036390">
    <property type="entry name" value="WH_DNA-bd_sf"/>
</dbReference>
<evidence type="ECO:0000259" key="5">
    <source>
        <dbReference type="PROSITE" id="PS51118"/>
    </source>
</evidence>
<protein>
    <submittedName>
        <fullName evidence="6">Winged helix-turn-helix transcriptional regulator</fullName>
    </submittedName>
</protein>
<evidence type="ECO:0000256" key="3">
    <source>
        <dbReference type="ARBA" id="ARBA00023163"/>
    </source>
</evidence>
<dbReference type="SUPFAM" id="SSF46785">
    <property type="entry name" value="Winged helix' DNA-binding domain"/>
    <property type="match status" value="1"/>
</dbReference>
<keyword evidence="7" id="KW-1185">Reference proteome</keyword>
<name>A0ABN0XXX4_9BACL</name>
<dbReference type="PANTHER" id="PTHR33204">
    <property type="entry name" value="TRANSCRIPTIONAL REGULATOR, MARR FAMILY"/>
    <property type="match status" value="1"/>
</dbReference>
<keyword evidence="1" id="KW-0805">Transcription regulation</keyword>
<evidence type="ECO:0000313" key="7">
    <source>
        <dbReference type="Proteomes" id="UP001500340"/>
    </source>
</evidence>
<keyword evidence="3" id="KW-0804">Transcription</keyword>
<comment type="caution">
    <text evidence="6">The sequence shown here is derived from an EMBL/GenBank/DDBJ whole genome shotgun (WGS) entry which is preliminary data.</text>
</comment>
<accession>A0ABN0XXX4</accession>
<feature type="compositionally biased region" description="Basic and acidic residues" evidence="4">
    <location>
        <begin position="131"/>
        <end position="146"/>
    </location>
</feature>
<dbReference type="PANTHER" id="PTHR33204:SF29">
    <property type="entry name" value="TRANSCRIPTIONAL REGULATOR"/>
    <property type="match status" value="1"/>
</dbReference>
<dbReference type="RefSeq" id="WP_343856909.1">
    <property type="nucleotide sequence ID" value="NZ_BAAACX010000004.1"/>
</dbReference>
<dbReference type="EMBL" id="BAAACX010000004">
    <property type="protein sequence ID" value="GAA0376286.1"/>
    <property type="molecule type" value="Genomic_DNA"/>
</dbReference>
<feature type="region of interest" description="Disordered" evidence="4">
    <location>
        <begin position="128"/>
        <end position="152"/>
    </location>
</feature>
<evidence type="ECO:0000313" key="6">
    <source>
        <dbReference type="EMBL" id="GAA0376286.1"/>
    </source>
</evidence>
<keyword evidence="2" id="KW-0238">DNA-binding</keyword>
<dbReference type="InterPro" id="IPR036388">
    <property type="entry name" value="WH-like_DNA-bd_sf"/>
</dbReference>
<dbReference type="Pfam" id="PF01638">
    <property type="entry name" value="HxlR"/>
    <property type="match status" value="1"/>
</dbReference>
<evidence type="ECO:0000256" key="1">
    <source>
        <dbReference type="ARBA" id="ARBA00023015"/>
    </source>
</evidence>
<dbReference type="PROSITE" id="PS51118">
    <property type="entry name" value="HTH_HXLR"/>
    <property type="match status" value="1"/>
</dbReference>
<feature type="domain" description="HTH hxlR-type" evidence="5">
    <location>
        <begin position="8"/>
        <end position="106"/>
    </location>
</feature>
<evidence type="ECO:0000256" key="4">
    <source>
        <dbReference type="SAM" id="MobiDB-lite"/>
    </source>
</evidence>